<evidence type="ECO:0000313" key="1">
    <source>
        <dbReference type="EMBL" id="KAF2604239.1"/>
    </source>
</evidence>
<gene>
    <name evidence="1" type="ORF">F2Q70_00028868</name>
</gene>
<name>A0A8S9LDK6_BRACR</name>
<proteinExistence type="predicted"/>
<dbReference type="AlphaFoldDB" id="A0A8S9LDK6"/>
<comment type="caution">
    <text evidence="1">The sequence shown here is derived from an EMBL/GenBank/DDBJ whole genome shotgun (WGS) entry which is preliminary data.</text>
</comment>
<sequence length="51" mass="5772">MFPMMGNRGGPGGSFAAPRELLRDLTVVKIRKHDKIKQKKRSRACPEMMSI</sequence>
<protein>
    <submittedName>
        <fullName evidence="1">Uncharacterized protein</fullName>
    </submittedName>
</protein>
<accession>A0A8S9LDK6</accession>
<dbReference type="EMBL" id="QGKY02000094">
    <property type="protein sequence ID" value="KAF2604239.1"/>
    <property type="molecule type" value="Genomic_DNA"/>
</dbReference>
<reference evidence="1" key="1">
    <citation type="submission" date="2019-12" db="EMBL/GenBank/DDBJ databases">
        <title>Genome sequencing and annotation of Brassica cretica.</title>
        <authorList>
            <person name="Studholme D.J."/>
            <person name="Sarris P.F."/>
        </authorList>
    </citation>
    <scope>NUCLEOTIDE SEQUENCE</scope>
    <source>
        <strain evidence="1">PFS-102/07</strain>
        <tissue evidence="1">Leaf</tissue>
    </source>
</reference>
<organism evidence="1">
    <name type="scientific">Brassica cretica</name>
    <name type="common">Mustard</name>
    <dbReference type="NCBI Taxonomy" id="69181"/>
    <lineage>
        <taxon>Eukaryota</taxon>
        <taxon>Viridiplantae</taxon>
        <taxon>Streptophyta</taxon>
        <taxon>Embryophyta</taxon>
        <taxon>Tracheophyta</taxon>
        <taxon>Spermatophyta</taxon>
        <taxon>Magnoliopsida</taxon>
        <taxon>eudicotyledons</taxon>
        <taxon>Gunneridae</taxon>
        <taxon>Pentapetalae</taxon>
        <taxon>rosids</taxon>
        <taxon>malvids</taxon>
        <taxon>Brassicales</taxon>
        <taxon>Brassicaceae</taxon>
        <taxon>Brassiceae</taxon>
        <taxon>Brassica</taxon>
    </lineage>
</organism>